<evidence type="ECO:0000256" key="10">
    <source>
        <dbReference type="ARBA" id="ARBA00041631"/>
    </source>
</evidence>
<comment type="caution">
    <text evidence="13">The sequence shown here is derived from an EMBL/GenBank/DDBJ whole genome shotgun (WGS) entry which is preliminary data.</text>
</comment>
<evidence type="ECO:0000256" key="3">
    <source>
        <dbReference type="ARBA" id="ARBA00022514"/>
    </source>
</evidence>
<dbReference type="OrthoDB" id="6080988at2759"/>
<evidence type="ECO:0000256" key="7">
    <source>
        <dbReference type="ARBA" id="ARBA00036823"/>
    </source>
</evidence>
<organism evidence="13 14">
    <name type="scientific">Owenia fusiformis</name>
    <name type="common">Polychaete worm</name>
    <dbReference type="NCBI Taxonomy" id="6347"/>
    <lineage>
        <taxon>Eukaryota</taxon>
        <taxon>Metazoa</taxon>
        <taxon>Spiralia</taxon>
        <taxon>Lophotrochozoa</taxon>
        <taxon>Annelida</taxon>
        <taxon>Polychaeta</taxon>
        <taxon>Sedentaria</taxon>
        <taxon>Canalipalpata</taxon>
        <taxon>Sabellida</taxon>
        <taxon>Oweniida</taxon>
        <taxon>Oweniidae</taxon>
        <taxon>Owenia</taxon>
    </lineage>
</organism>
<comment type="catalytic activity">
    <reaction evidence="7">
        <text>L-dopachrome = 5,6-dihydroxyindole-2-carboxylate</text>
        <dbReference type="Rhea" id="RHEA:13041"/>
        <dbReference type="ChEBI" id="CHEBI:16875"/>
        <dbReference type="ChEBI" id="CHEBI:57509"/>
        <dbReference type="EC" id="5.3.3.12"/>
    </reaction>
</comment>
<name>A0A8J1TJT8_OWEFU</name>
<dbReference type="EC" id="5.3.2.1" evidence="9"/>
<gene>
    <name evidence="13" type="ORF">OFUS_LOCUS5045</name>
</gene>
<comment type="subcellular location">
    <subcellularLocation>
        <location evidence="1">Secreted</location>
    </subcellularLocation>
</comment>
<evidence type="ECO:0000256" key="1">
    <source>
        <dbReference type="ARBA" id="ARBA00004613"/>
    </source>
</evidence>
<evidence type="ECO:0000256" key="2">
    <source>
        <dbReference type="ARBA" id="ARBA00005851"/>
    </source>
</evidence>
<dbReference type="Pfam" id="PF01187">
    <property type="entry name" value="MIF"/>
    <property type="match status" value="1"/>
</dbReference>
<evidence type="ECO:0000313" key="13">
    <source>
        <dbReference type="EMBL" id="CAH1778076.1"/>
    </source>
</evidence>
<dbReference type="GO" id="GO:0050178">
    <property type="term" value="F:phenylpyruvate tautomerase activity"/>
    <property type="evidence" value="ECO:0007669"/>
    <property type="project" value="UniProtKB-EC"/>
</dbReference>
<comment type="similarity">
    <text evidence="2">Belongs to the MIF family.</text>
</comment>
<keyword evidence="4" id="KW-0964">Secreted</keyword>
<proteinExistence type="inferred from homology"/>
<keyword evidence="5" id="KW-0413">Isomerase</keyword>
<dbReference type="EC" id="5.3.3.12" evidence="8"/>
<dbReference type="EMBL" id="CAIIXF020000002">
    <property type="protein sequence ID" value="CAH1778076.1"/>
    <property type="molecule type" value="Genomic_DNA"/>
</dbReference>
<accession>A0A8J1TJT8</accession>
<evidence type="ECO:0000256" key="9">
    <source>
        <dbReference type="ARBA" id="ARBA00039086"/>
    </source>
</evidence>
<evidence type="ECO:0000256" key="5">
    <source>
        <dbReference type="ARBA" id="ARBA00023235"/>
    </source>
</evidence>
<protein>
    <recommendedName>
        <fullName evidence="12">L-dopachrome isomerase</fullName>
        <ecNumber evidence="9">5.3.2.1</ecNumber>
        <ecNumber evidence="8">5.3.3.12</ecNumber>
    </recommendedName>
    <alternativeName>
        <fullName evidence="10">L-dopachrome tautomerase</fullName>
    </alternativeName>
    <alternativeName>
        <fullName evidence="11">Phenylpyruvate tautomerase</fullName>
    </alternativeName>
</protein>
<dbReference type="PANTHER" id="PTHR11954:SF6">
    <property type="entry name" value="MACROPHAGE MIGRATION INHIBITORY FACTOR"/>
    <property type="match status" value="1"/>
</dbReference>
<evidence type="ECO:0000256" key="4">
    <source>
        <dbReference type="ARBA" id="ARBA00022525"/>
    </source>
</evidence>
<dbReference type="InterPro" id="IPR014347">
    <property type="entry name" value="Tautomerase/MIF_sf"/>
</dbReference>
<dbReference type="Proteomes" id="UP000749559">
    <property type="component" value="Unassembled WGS sequence"/>
</dbReference>
<evidence type="ECO:0000256" key="11">
    <source>
        <dbReference type="ARBA" id="ARBA00041912"/>
    </source>
</evidence>
<dbReference type="PANTHER" id="PTHR11954">
    <property type="entry name" value="D-DOPACHROME DECARBOXYLASE"/>
    <property type="match status" value="1"/>
</dbReference>
<dbReference type="Gene3D" id="3.30.429.10">
    <property type="entry name" value="Macrophage Migration Inhibitory Factor"/>
    <property type="match status" value="1"/>
</dbReference>
<dbReference type="SUPFAM" id="SSF55331">
    <property type="entry name" value="Tautomerase/MIF"/>
    <property type="match status" value="1"/>
</dbReference>
<dbReference type="GO" id="GO:0005615">
    <property type="term" value="C:extracellular space"/>
    <property type="evidence" value="ECO:0007669"/>
    <property type="project" value="UniProtKB-KW"/>
</dbReference>
<evidence type="ECO:0000256" key="6">
    <source>
        <dbReference type="ARBA" id="ARBA00036735"/>
    </source>
</evidence>
<keyword evidence="3" id="KW-0202">Cytokine</keyword>
<dbReference type="AlphaFoldDB" id="A0A8J1TJT8"/>
<evidence type="ECO:0000313" key="14">
    <source>
        <dbReference type="Proteomes" id="UP000749559"/>
    </source>
</evidence>
<dbReference type="GO" id="GO:0005125">
    <property type="term" value="F:cytokine activity"/>
    <property type="evidence" value="ECO:0007669"/>
    <property type="project" value="UniProtKB-KW"/>
</dbReference>
<dbReference type="GO" id="GO:0004167">
    <property type="term" value="F:dopachrome isomerase activity"/>
    <property type="evidence" value="ECO:0007669"/>
    <property type="project" value="UniProtKB-EC"/>
</dbReference>
<sequence>MKVRLFINLTYLTLKIHPSHQEDKMPLAVVRTNLNKTATPKSFLADFTDFIVKTLGCDEKYTMIEMHTDVPMMRAGTTAPMLNLDIHHADDQVTDDTKRELAAKFAEFLVSQVEVPIDRILVLFFDSRQCTSIHSITSL</sequence>
<keyword evidence="14" id="KW-1185">Reference proteome</keyword>
<evidence type="ECO:0000256" key="8">
    <source>
        <dbReference type="ARBA" id="ARBA00038932"/>
    </source>
</evidence>
<reference evidence="13" key="1">
    <citation type="submission" date="2022-03" db="EMBL/GenBank/DDBJ databases">
        <authorList>
            <person name="Martin C."/>
        </authorList>
    </citation>
    <scope>NUCLEOTIDE SEQUENCE</scope>
</reference>
<dbReference type="InterPro" id="IPR001398">
    <property type="entry name" value="Macrophage_inhib_fac"/>
</dbReference>
<evidence type="ECO:0000256" key="12">
    <source>
        <dbReference type="ARBA" id="ARBA00042730"/>
    </source>
</evidence>
<comment type="catalytic activity">
    <reaction evidence="6">
        <text>3-phenylpyruvate = enol-phenylpyruvate</text>
        <dbReference type="Rhea" id="RHEA:17097"/>
        <dbReference type="ChEBI" id="CHEBI:16815"/>
        <dbReference type="ChEBI" id="CHEBI:18005"/>
        <dbReference type="EC" id="5.3.2.1"/>
    </reaction>
</comment>